<dbReference type="Gene3D" id="1.20.920.10">
    <property type="entry name" value="Bromodomain-like"/>
    <property type="match status" value="1"/>
</dbReference>
<organism evidence="12 13">
    <name type="scientific">Pipistrellus kuhlii</name>
    <name type="common">Kuhl's pipistrelle</name>
    <dbReference type="NCBI Taxonomy" id="59472"/>
    <lineage>
        <taxon>Eukaryota</taxon>
        <taxon>Metazoa</taxon>
        <taxon>Chordata</taxon>
        <taxon>Craniata</taxon>
        <taxon>Vertebrata</taxon>
        <taxon>Euteleostomi</taxon>
        <taxon>Mammalia</taxon>
        <taxon>Eutheria</taxon>
        <taxon>Laurasiatheria</taxon>
        <taxon>Chiroptera</taxon>
        <taxon>Yangochiroptera</taxon>
        <taxon>Vespertilionidae</taxon>
        <taxon>Pipistrellus</taxon>
    </lineage>
</organism>
<dbReference type="SMART" id="SM00249">
    <property type="entry name" value="PHD"/>
    <property type="match status" value="1"/>
</dbReference>
<dbReference type="InterPro" id="IPR013083">
    <property type="entry name" value="Znf_RING/FYVE/PHD"/>
</dbReference>
<dbReference type="Pfam" id="PF01342">
    <property type="entry name" value="SAND"/>
    <property type="match status" value="1"/>
</dbReference>
<dbReference type="InterPro" id="IPR011011">
    <property type="entry name" value="Znf_FYVE_PHD"/>
</dbReference>
<evidence type="ECO:0000256" key="2">
    <source>
        <dbReference type="ARBA" id="ARBA00022723"/>
    </source>
</evidence>
<feature type="domain" description="SAND" evidence="10">
    <location>
        <begin position="191"/>
        <end position="272"/>
    </location>
</feature>
<dbReference type="InterPro" id="IPR000770">
    <property type="entry name" value="SAND_dom"/>
</dbReference>
<evidence type="ECO:0000256" key="8">
    <source>
        <dbReference type="SAM" id="MobiDB-lite"/>
    </source>
</evidence>
<dbReference type="InterPro" id="IPR001965">
    <property type="entry name" value="Znf_PHD"/>
</dbReference>
<feature type="region of interest" description="Disordered" evidence="8">
    <location>
        <begin position="132"/>
        <end position="165"/>
    </location>
</feature>
<dbReference type="PANTHER" id="PTHR46386">
    <property type="entry name" value="NUCLEAR BODY PROTEIN SP140"/>
    <property type="match status" value="1"/>
</dbReference>
<evidence type="ECO:0000256" key="5">
    <source>
        <dbReference type="ARBA" id="ARBA00023117"/>
    </source>
</evidence>
<feature type="domain" description="HSR" evidence="11">
    <location>
        <begin position="9"/>
        <end position="125"/>
    </location>
</feature>
<evidence type="ECO:0000259" key="9">
    <source>
        <dbReference type="PROSITE" id="PS50016"/>
    </source>
</evidence>
<dbReference type="Gene3D" id="3.10.390.10">
    <property type="entry name" value="SAND domain-like"/>
    <property type="match status" value="1"/>
</dbReference>
<keyword evidence="2" id="KW-0479">Metal-binding</keyword>
<dbReference type="Pfam" id="PF03172">
    <property type="entry name" value="HSR"/>
    <property type="match status" value="1"/>
</dbReference>
<sequence>MMASGGRDLSTRMPAEDENIVNKYINDIALTYFKKYKVEISGAITTTFPFLELIRDRGFITDEMYEKSQESFKKRFTVHEVIYDVLSELEKKFDISILQALFSKVIMNKYTDLYRIYKIFNKEIPDIKSFLESDEEENEERPNYHLEQGVPKGHEAGNESSQASDIMDTVDFGNNSILGKAKKRRTEKTTDENVDFTAEILPVTCGKMEGMLIKRKLKRGATVKCIRTEDGKWFTPKEFKVEGGYENSRDWKIRVYCGGKQLKWLMESGDLPEPPHDRKRKLEKKCNICGDEGKIFKCSFCLSFFHEDCHIPPVEPERKDWLCTFCTIEESPQNRPHASYSEVLLRQMGPEEKSKCVFLLLKLYCHLEKNIFQNIPDEHYVQKASQCLETLRTLDEIKNKLNGGCFTKVNEFVLGINNIFQDSKHNDSVLTEKKFKKNFKEVFSIQ</sequence>
<evidence type="ECO:0000313" key="12">
    <source>
        <dbReference type="EMBL" id="KAF6353989.1"/>
    </source>
</evidence>
<dbReference type="Proteomes" id="UP000558488">
    <property type="component" value="Unassembled WGS sequence"/>
</dbReference>
<dbReference type="SUPFAM" id="SSF47370">
    <property type="entry name" value="Bromodomain"/>
    <property type="match status" value="1"/>
</dbReference>
<evidence type="ECO:0000256" key="1">
    <source>
        <dbReference type="ARBA" id="ARBA00022553"/>
    </source>
</evidence>
<gene>
    <name evidence="12" type="ORF">mPipKuh1_016477</name>
</gene>
<dbReference type="InterPro" id="IPR019787">
    <property type="entry name" value="Znf_PHD-finger"/>
</dbReference>
<dbReference type="PROSITE" id="PS51414">
    <property type="entry name" value="HSR"/>
    <property type="match status" value="1"/>
</dbReference>
<keyword evidence="5" id="KW-0103">Bromodomain</keyword>
<accession>A0A7J7XWH1</accession>
<dbReference type="Gene3D" id="3.30.40.10">
    <property type="entry name" value="Zinc/RING finger domain, C3HC4 (zinc finger)"/>
    <property type="match status" value="1"/>
</dbReference>
<evidence type="ECO:0000259" key="11">
    <source>
        <dbReference type="PROSITE" id="PS51414"/>
    </source>
</evidence>
<dbReference type="InterPro" id="IPR019786">
    <property type="entry name" value="Zinc_finger_PHD-type_CS"/>
</dbReference>
<dbReference type="SMART" id="SM00258">
    <property type="entry name" value="SAND"/>
    <property type="match status" value="1"/>
</dbReference>
<dbReference type="GO" id="GO:0003677">
    <property type="term" value="F:DNA binding"/>
    <property type="evidence" value="ECO:0007669"/>
    <property type="project" value="UniProtKB-KW"/>
</dbReference>
<keyword evidence="4" id="KW-0862">Zinc</keyword>
<evidence type="ECO:0000256" key="4">
    <source>
        <dbReference type="ARBA" id="ARBA00022833"/>
    </source>
</evidence>
<dbReference type="SUPFAM" id="SSF57903">
    <property type="entry name" value="FYVE/PHD zinc finger"/>
    <property type="match status" value="1"/>
</dbReference>
<protein>
    <submittedName>
        <fullName evidence="12">SP140 nuclear body protein like</fullName>
    </submittedName>
</protein>
<dbReference type="SUPFAM" id="SSF63763">
    <property type="entry name" value="SAND domain-like"/>
    <property type="match status" value="1"/>
</dbReference>
<keyword evidence="3 7" id="KW-0863">Zinc-finger</keyword>
<dbReference type="PROSITE" id="PS50864">
    <property type="entry name" value="SAND"/>
    <property type="match status" value="1"/>
</dbReference>
<dbReference type="CDD" id="cd15626">
    <property type="entry name" value="PHD_SP110_140"/>
    <property type="match status" value="1"/>
</dbReference>
<keyword evidence="6" id="KW-0238">DNA-binding</keyword>
<dbReference type="GO" id="GO:0000981">
    <property type="term" value="F:DNA-binding transcription factor activity, RNA polymerase II-specific"/>
    <property type="evidence" value="ECO:0007669"/>
    <property type="project" value="TreeGrafter"/>
</dbReference>
<dbReference type="InterPro" id="IPR004865">
    <property type="entry name" value="HSR_dom"/>
</dbReference>
<dbReference type="InterPro" id="IPR010919">
    <property type="entry name" value="SAND-like_dom_sf"/>
</dbReference>
<dbReference type="GO" id="GO:0008270">
    <property type="term" value="F:zinc ion binding"/>
    <property type="evidence" value="ECO:0007669"/>
    <property type="project" value="UniProtKB-KW"/>
</dbReference>
<evidence type="ECO:0000256" key="3">
    <source>
        <dbReference type="ARBA" id="ARBA00022771"/>
    </source>
</evidence>
<evidence type="ECO:0000256" key="6">
    <source>
        <dbReference type="ARBA" id="ARBA00023125"/>
    </source>
</evidence>
<comment type="caution">
    <text evidence="12">The sequence shown here is derived from an EMBL/GenBank/DDBJ whole genome shotgun (WGS) entry which is preliminary data.</text>
</comment>
<feature type="domain" description="PHD-type" evidence="9">
    <location>
        <begin position="283"/>
        <end position="329"/>
    </location>
</feature>
<dbReference type="AlphaFoldDB" id="A0A7J7XWH1"/>
<dbReference type="InterPro" id="IPR043563">
    <property type="entry name" value="Sp110/Sp140/Sp140L-like"/>
</dbReference>
<reference evidence="12 13" key="1">
    <citation type="journal article" date="2020" name="Nature">
        <title>Six reference-quality genomes reveal evolution of bat adaptations.</title>
        <authorList>
            <person name="Jebb D."/>
            <person name="Huang Z."/>
            <person name="Pippel M."/>
            <person name="Hughes G.M."/>
            <person name="Lavrichenko K."/>
            <person name="Devanna P."/>
            <person name="Winkler S."/>
            <person name="Jermiin L.S."/>
            <person name="Skirmuntt E.C."/>
            <person name="Katzourakis A."/>
            <person name="Burkitt-Gray L."/>
            <person name="Ray D.A."/>
            <person name="Sullivan K.A.M."/>
            <person name="Roscito J.G."/>
            <person name="Kirilenko B.M."/>
            <person name="Davalos L.M."/>
            <person name="Corthals A.P."/>
            <person name="Power M.L."/>
            <person name="Jones G."/>
            <person name="Ransome R.D."/>
            <person name="Dechmann D.K.N."/>
            <person name="Locatelli A.G."/>
            <person name="Puechmaille S.J."/>
            <person name="Fedrigo O."/>
            <person name="Jarvis E.D."/>
            <person name="Hiller M."/>
            <person name="Vernes S.C."/>
            <person name="Myers E.W."/>
            <person name="Teeling E.C."/>
        </authorList>
    </citation>
    <scope>NUCLEOTIDE SEQUENCE [LARGE SCALE GENOMIC DNA]</scope>
    <source>
        <strain evidence="12">MPipKuh1</strain>
        <tissue evidence="12">Flight muscle</tissue>
    </source>
</reference>
<dbReference type="InterPro" id="IPR036427">
    <property type="entry name" value="Bromodomain-like_sf"/>
</dbReference>
<name>A0A7J7XWH1_PIPKU</name>
<keyword evidence="1" id="KW-0597">Phosphoprotein</keyword>
<evidence type="ECO:0000313" key="13">
    <source>
        <dbReference type="Proteomes" id="UP000558488"/>
    </source>
</evidence>
<dbReference type="PROSITE" id="PS01359">
    <property type="entry name" value="ZF_PHD_1"/>
    <property type="match status" value="1"/>
</dbReference>
<dbReference type="GO" id="GO:0005634">
    <property type="term" value="C:nucleus"/>
    <property type="evidence" value="ECO:0007669"/>
    <property type="project" value="InterPro"/>
</dbReference>
<dbReference type="EMBL" id="JACAGB010000007">
    <property type="protein sequence ID" value="KAF6353989.1"/>
    <property type="molecule type" value="Genomic_DNA"/>
</dbReference>
<dbReference type="PROSITE" id="PS50016">
    <property type="entry name" value="ZF_PHD_2"/>
    <property type="match status" value="1"/>
</dbReference>
<keyword evidence="13" id="KW-1185">Reference proteome</keyword>
<evidence type="ECO:0000256" key="7">
    <source>
        <dbReference type="PROSITE-ProRule" id="PRU00146"/>
    </source>
</evidence>
<proteinExistence type="predicted"/>
<evidence type="ECO:0000259" key="10">
    <source>
        <dbReference type="PROSITE" id="PS50864"/>
    </source>
</evidence>
<dbReference type="PANTHER" id="PTHR46386:SF1">
    <property type="entry name" value="NUCLEAR BODY PROTEIN SP140-LIKE PROTEIN"/>
    <property type="match status" value="1"/>
</dbReference>